<sequence length="313" mass="33860">MLISKKFFSLSLGGILISAVPLSAQDGFVSGGSGDITYFAGVGIANIKAGEYVYDGDHKLSQLDWESKGVKTGTIGAQMELGDNWRIKGQIDVGLGGDGHMEDRDWVVPSYSGWTDQSIHPDTKLDRYINLLIEADRAVIDTGTTRVGLGGGFGYANVKWTSRGGSYIYSNVTLHDTVGNFTDGEKGITYEQRIPTLFLSANAEQQIGKFKLSGTVRGGGSFDYKDVDDHWMRDLRFKEEMGFAPMLGAAISADYQFLPSAAIYVAGDFQKIFNTRGDMDQRNTVTGATSSFDDSASASYQSLTISTGVKGTF</sequence>
<dbReference type="PIRSF" id="PIRSF001522">
    <property type="entry name" value="Peptidase_A26"/>
    <property type="match status" value="1"/>
</dbReference>
<evidence type="ECO:0000256" key="11">
    <source>
        <dbReference type="SAM" id="SignalP"/>
    </source>
</evidence>
<dbReference type="InterPro" id="IPR000036">
    <property type="entry name" value="Peptidase_A26_omptin"/>
</dbReference>
<name>A0ABX5NPG4_9HYPH</name>
<evidence type="ECO:0000256" key="5">
    <source>
        <dbReference type="ARBA" id="ARBA00022692"/>
    </source>
</evidence>
<evidence type="ECO:0000256" key="2">
    <source>
        <dbReference type="ARBA" id="ARBA00006923"/>
    </source>
</evidence>
<keyword evidence="7" id="KW-0064">Aspartyl protease</keyword>
<organism evidence="12 13">
    <name type="scientific">Rhizobium wuzhouense</name>
    <dbReference type="NCBI Taxonomy" id="1986026"/>
    <lineage>
        <taxon>Bacteria</taxon>
        <taxon>Pseudomonadati</taxon>
        <taxon>Pseudomonadota</taxon>
        <taxon>Alphaproteobacteria</taxon>
        <taxon>Hyphomicrobiales</taxon>
        <taxon>Rhizobiaceae</taxon>
        <taxon>Rhizobium/Agrobacterium group</taxon>
        <taxon>Rhizobium</taxon>
    </lineage>
</organism>
<keyword evidence="5" id="KW-0812">Transmembrane</keyword>
<dbReference type="RefSeq" id="WP_110793592.1">
    <property type="nucleotide sequence ID" value="NZ_QJRY01000008.1"/>
</dbReference>
<evidence type="ECO:0000256" key="7">
    <source>
        <dbReference type="ARBA" id="ARBA00022750"/>
    </source>
</evidence>
<evidence type="ECO:0000256" key="8">
    <source>
        <dbReference type="ARBA" id="ARBA00022801"/>
    </source>
</evidence>
<accession>A0ABX5NPG4</accession>
<feature type="signal peptide" evidence="11">
    <location>
        <begin position="1"/>
        <end position="24"/>
    </location>
</feature>
<dbReference type="InterPro" id="IPR020080">
    <property type="entry name" value="OM_adhesin/peptidase_omptin"/>
</dbReference>
<dbReference type="InterPro" id="IPR020079">
    <property type="entry name" value="Peptidase_A26_CS"/>
</dbReference>
<evidence type="ECO:0000256" key="10">
    <source>
        <dbReference type="ARBA" id="ARBA00023237"/>
    </source>
</evidence>
<dbReference type="EMBL" id="QJRY01000008">
    <property type="protein sequence ID" value="PYB70953.1"/>
    <property type="molecule type" value="Genomic_DNA"/>
</dbReference>
<reference evidence="12 13" key="1">
    <citation type="submission" date="2018-06" db="EMBL/GenBank/DDBJ databases">
        <title>Rhizobium wuzhouense sp. nov., isolated from roots of Oryza officinalis.</title>
        <authorList>
            <person name="Yuan T."/>
        </authorList>
    </citation>
    <scope>NUCLEOTIDE SEQUENCE [LARGE SCALE GENOMIC DNA]</scope>
    <source>
        <strain evidence="12 13">W44</strain>
    </source>
</reference>
<evidence type="ECO:0000256" key="1">
    <source>
        <dbReference type="ARBA" id="ARBA00004571"/>
    </source>
</evidence>
<comment type="subcellular location">
    <subcellularLocation>
        <location evidence="1">Cell outer membrane</location>
        <topology evidence="1">Multi-pass membrane protein</topology>
    </subcellularLocation>
</comment>
<gene>
    <name evidence="12" type="ORF">DMY87_20395</name>
</gene>
<dbReference type="SUPFAM" id="SSF69917">
    <property type="entry name" value="OMPT-like"/>
    <property type="match status" value="1"/>
</dbReference>
<keyword evidence="4" id="KW-0645">Protease</keyword>
<keyword evidence="9" id="KW-0472">Membrane</keyword>
<keyword evidence="3" id="KW-1134">Transmembrane beta strand</keyword>
<evidence type="ECO:0000256" key="9">
    <source>
        <dbReference type="ARBA" id="ARBA00023136"/>
    </source>
</evidence>
<evidence type="ECO:0000256" key="3">
    <source>
        <dbReference type="ARBA" id="ARBA00022452"/>
    </source>
</evidence>
<comment type="similarity">
    <text evidence="2">Belongs to the peptidase A26 family.</text>
</comment>
<dbReference type="InterPro" id="IPR053724">
    <property type="entry name" value="OMP_A26_sf"/>
</dbReference>
<evidence type="ECO:0000256" key="4">
    <source>
        <dbReference type="ARBA" id="ARBA00022670"/>
    </source>
</evidence>
<comment type="caution">
    <text evidence="12">The sequence shown here is derived from an EMBL/GenBank/DDBJ whole genome shotgun (WGS) entry which is preliminary data.</text>
</comment>
<evidence type="ECO:0000313" key="12">
    <source>
        <dbReference type="EMBL" id="PYB70953.1"/>
    </source>
</evidence>
<dbReference type="Gene3D" id="2.40.128.90">
    <property type="entry name" value="OMPT-like"/>
    <property type="match status" value="1"/>
</dbReference>
<keyword evidence="6 11" id="KW-0732">Signal</keyword>
<dbReference type="Proteomes" id="UP000247536">
    <property type="component" value="Unassembled WGS sequence"/>
</dbReference>
<keyword evidence="8" id="KW-0378">Hydrolase</keyword>
<evidence type="ECO:0000256" key="6">
    <source>
        <dbReference type="ARBA" id="ARBA00022729"/>
    </source>
</evidence>
<keyword evidence="13" id="KW-1185">Reference proteome</keyword>
<protein>
    <submittedName>
        <fullName evidence="12">Peptidase A26</fullName>
    </submittedName>
</protein>
<keyword evidence="10" id="KW-0998">Cell outer membrane</keyword>
<dbReference type="Pfam" id="PF01278">
    <property type="entry name" value="Omptin"/>
    <property type="match status" value="1"/>
</dbReference>
<proteinExistence type="inferred from homology"/>
<evidence type="ECO:0000313" key="13">
    <source>
        <dbReference type="Proteomes" id="UP000247536"/>
    </source>
</evidence>
<dbReference type="PROSITE" id="PS00834">
    <property type="entry name" value="OMPTIN_1"/>
    <property type="match status" value="1"/>
</dbReference>
<dbReference type="PRINTS" id="PR00482">
    <property type="entry name" value="OMPTIN"/>
</dbReference>
<feature type="chain" id="PRO_5046051303" evidence="11">
    <location>
        <begin position="25"/>
        <end position="313"/>
    </location>
</feature>